<comment type="similarity">
    <text evidence="2">Belongs to the DadA oxidoreductase family.</text>
</comment>
<dbReference type="PANTHER" id="PTHR13847:SF286">
    <property type="entry name" value="D-AMINO ACID DEHYDROGENASE"/>
    <property type="match status" value="1"/>
</dbReference>
<dbReference type="SUPFAM" id="SSF54373">
    <property type="entry name" value="FAD-linked reductases, C-terminal domain"/>
    <property type="match status" value="1"/>
</dbReference>
<comment type="cofactor">
    <cofactor evidence="1">
        <name>FAD</name>
        <dbReference type="ChEBI" id="CHEBI:57692"/>
    </cofactor>
</comment>
<dbReference type="Pfam" id="PF01266">
    <property type="entry name" value="DAO"/>
    <property type="match status" value="1"/>
</dbReference>
<evidence type="ECO:0000313" key="7">
    <source>
        <dbReference type="Proteomes" id="UP000441354"/>
    </source>
</evidence>
<dbReference type="Gene3D" id="3.50.50.60">
    <property type="entry name" value="FAD/NAD(P)-binding domain"/>
    <property type="match status" value="1"/>
</dbReference>
<dbReference type="PANTHER" id="PTHR13847">
    <property type="entry name" value="SARCOSINE DEHYDROGENASE-RELATED"/>
    <property type="match status" value="1"/>
</dbReference>
<reference evidence="6 7" key="1">
    <citation type="journal article" date="2014" name="Arch. Microbiol.">
        <title>Bacillus mesophilum sp. nov., strain IITR-54T, a novel 4-chlorobiphenyl dechlorinating bacterium.</title>
        <authorList>
            <person name="Manickam N."/>
            <person name="Singh N.K."/>
            <person name="Bajaj A."/>
            <person name="Kumar R.M."/>
            <person name="Kaur G."/>
            <person name="Kaur N."/>
            <person name="Bala M."/>
            <person name="Kumar A."/>
            <person name="Mayilraj S."/>
        </authorList>
    </citation>
    <scope>NUCLEOTIDE SEQUENCE [LARGE SCALE GENOMIC DNA]</scope>
    <source>
        <strain evidence="6 7">IITR-54</strain>
    </source>
</reference>
<accession>A0A7V7RQR7</accession>
<comment type="caution">
    <text evidence="6">The sequence shown here is derived from an EMBL/GenBank/DDBJ whole genome shotgun (WGS) entry which is preliminary data.</text>
</comment>
<dbReference type="EMBL" id="WBOT01000001">
    <property type="protein sequence ID" value="KAB2335835.1"/>
    <property type="molecule type" value="Genomic_DNA"/>
</dbReference>
<keyword evidence="3" id="KW-0285">Flavoprotein</keyword>
<organism evidence="6 7">
    <name type="scientific">Bacillus mesophilum</name>
    <dbReference type="NCBI Taxonomy" id="1071718"/>
    <lineage>
        <taxon>Bacteria</taxon>
        <taxon>Bacillati</taxon>
        <taxon>Bacillota</taxon>
        <taxon>Bacilli</taxon>
        <taxon>Bacillales</taxon>
        <taxon>Bacillaceae</taxon>
        <taxon>Bacillus</taxon>
    </lineage>
</organism>
<dbReference type="InterPro" id="IPR006076">
    <property type="entry name" value="FAD-dep_OxRdtase"/>
</dbReference>
<evidence type="ECO:0000259" key="5">
    <source>
        <dbReference type="Pfam" id="PF01266"/>
    </source>
</evidence>
<proteinExistence type="inferred from homology"/>
<feature type="domain" description="FAD dependent oxidoreductase" evidence="5">
    <location>
        <begin position="4"/>
        <end position="350"/>
    </location>
</feature>
<gene>
    <name evidence="6" type="ORF">F7732_04540</name>
</gene>
<dbReference type="Gene3D" id="3.30.9.10">
    <property type="entry name" value="D-Amino Acid Oxidase, subunit A, domain 2"/>
    <property type="match status" value="1"/>
</dbReference>
<evidence type="ECO:0000313" key="6">
    <source>
        <dbReference type="EMBL" id="KAB2335835.1"/>
    </source>
</evidence>
<dbReference type="RefSeq" id="WP_151572437.1">
    <property type="nucleotide sequence ID" value="NZ_WBOT01000001.1"/>
</dbReference>
<evidence type="ECO:0000256" key="4">
    <source>
        <dbReference type="ARBA" id="ARBA00023002"/>
    </source>
</evidence>
<dbReference type="Proteomes" id="UP000441354">
    <property type="component" value="Unassembled WGS sequence"/>
</dbReference>
<dbReference type="InterPro" id="IPR036188">
    <property type="entry name" value="FAD/NAD-bd_sf"/>
</dbReference>
<dbReference type="SUPFAM" id="SSF51971">
    <property type="entry name" value="Nucleotide-binding domain"/>
    <property type="match status" value="1"/>
</dbReference>
<keyword evidence="7" id="KW-1185">Reference proteome</keyword>
<keyword evidence="4" id="KW-0560">Oxidoreductase</keyword>
<sequence>MKKMIIIGAGILGASAAYHLARKGAEVILIDRYDKGQATDAAAGIVCPWLSQRRNKPWYTLVKNGANYYAELIKMLDEDGEKNTGYKKVGAIALQSENSKLSKLKERAILKRKEAPEIGEITEINAVKQKELFPPLSDQYEAVHVSGGARVNGAKLRLSLINAAKKNGARIINGSARLLTEDQTVIGAEVNGEHILADEVIAVPGVWAKELLSPLQIDFQVFAQKAQIIHLKLQDENTEDWPVVMPPNNQYMLAFENGKIVAGATHEDLETLELRVTAGGVHDILTKALQTAPGLEDAELSEVKVGFRPHTPGFLPVFGRIPEFKGILTANGLGASGLTAGPYVGKLLAQIALGEEAEVNLEDYDVGTAIKRKE</sequence>
<dbReference type="GO" id="GO:0016491">
    <property type="term" value="F:oxidoreductase activity"/>
    <property type="evidence" value="ECO:0007669"/>
    <property type="project" value="UniProtKB-KW"/>
</dbReference>
<evidence type="ECO:0000256" key="2">
    <source>
        <dbReference type="ARBA" id="ARBA00009410"/>
    </source>
</evidence>
<name>A0A7V7RQR7_9BACI</name>
<evidence type="ECO:0000256" key="1">
    <source>
        <dbReference type="ARBA" id="ARBA00001974"/>
    </source>
</evidence>
<dbReference type="AlphaFoldDB" id="A0A7V7RQR7"/>
<protein>
    <submittedName>
        <fullName evidence="6">FAD-binding oxidoreductase</fullName>
    </submittedName>
</protein>
<dbReference type="GO" id="GO:0005737">
    <property type="term" value="C:cytoplasm"/>
    <property type="evidence" value="ECO:0007669"/>
    <property type="project" value="TreeGrafter"/>
</dbReference>
<evidence type="ECO:0000256" key="3">
    <source>
        <dbReference type="ARBA" id="ARBA00022630"/>
    </source>
</evidence>
<dbReference type="OrthoDB" id="9805337at2"/>